<dbReference type="InterPro" id="IPR005325">
    <property type="entry name" value="DUF308_memb"/>
</dbReference>
<keyword evidence="3" id="KW-1185">Reference proteome</keyword>
<evidence type="ECO:0000256" key="1">
    <source>
        <dbReference type="SAM" id="Phobius"/>
    </source>
</evidence>
<protein>
    <submittedName>
        <fullName evidence="2">Uncharacterized protein</fullName>
    </submittedName>
</protein>
<proteinExistence type="predicted"/>
<keyword evidence="1" id="KW-0472">Membrane</keyword>
<keyword evidence="1" id="KW-1133">Transmembrane helix</keyword>
<reference evidence="2 3" key="1">
    <citation type="journal article" date="2017" name="BMC Genomics">
        <title>Genomic analysis of methanogenic archaea reveals a shift towards energy conservation.</title>
        <authorList>
            <person name="Gilmore S.P."/>
            <person name="Henske J.K."/>
            <person name="Sexton J.A."/>
            <person name="Solomon K.V."/>
            <person name="Seppala S."/>
            <person name="Yoo J.I."/>
            <person name="Huyett L.M."/>
            <person name="Pressman A."/>
            <person name="Cogan J.Z."/>
            <person name="Kivenson V."/>
            <person name="Peng X."/>
            <person name="Tan Y."/>
            <person name="Valentine D.L."/>
            <person name="O'Malley M.A."/>
        </authorList>
    </citation>
    <scope>NUCLEOTIDE SEQUENCE [LARGE SCALE GENOMIC DNA]</scope>
    <source>
        <strain evidence="2 3">M.o.H.</strain>
    </source>
</reference>
<dbReference type="Pfam" id="PF03729">
    <property type="entry name" value="DUF308"/>
    <property type="match status" value="2"/>
</dbReference>
<feature type="transmembrane region" description="Helical" evidence="1">
    <location>
        <begin position="312"/>
        <end position="331"/>
    </location>
</feature>
<organism evidence="2 3">
    <name type="scientific">Methanobacterium bryantii</name>
    <dbReference type="NCBI Taxonomy" id="2161"/>
    <lineage>
        <taxon>Archaea</taxon>
        <taxon>Methanobacteriati</taxon>
        <taxon>Methanobacteriota</taxon>
        <taxon>Methanomada group</taxon>
        <taxon>Methanobacteria</taxon>
        <taxon>Methanobacteriales</taxon>
        <taxon>Methanobacteriaceae</taxon>
        <taxon>Methanobacterium</taxon>
    </lineage>
</organism>
<feature type="transmembrane region" description="Helical" evidence="1">
    <location>
        <begin position="138"/>
        <end position="159"/>
    </location>
</feature>
<gene>
    <name evidence="2" type="ORF">ASJ80_06630</name>
</gene>
<feature type="transmembrane region" description="Helical" evidence="1">
    <location>
        <begin position="283"/>
        <end position="306"/>
    </location>
</feature>
<feature type="transmembrane region" description="Helical" evidence="1">
    <location>
        <begin position="257"/>
        <end position="276"/>
    </location>
</feature>
<name>A0A2A2H577_METBR</name>
<evidence type="ECO:0000313" key="2">
    <source>
        <dbReference type="EMBL" id="PAV04591.1"/>
    </source>
</evidence>
<feature type="transmembrane region" description="Helical" evidence="1">
    <location>
        <begin position="12"/>
        <end position="32"/>
    </location>
</feature>
<accession>A0A2A2H577</accession>
<feature type="transmembrane region" description="Helical" evidence="1">
    <location>
        <begin position="360"/>
        <end position="378"/>
    </location>
</feature>
<feature type="transmembrane region" description="Helical" evidence="1">
    <location>
        <begin position="225"/>
        <end position="251"/>
    </location>
</feature>
<dbReference type="EMBL" id="LMVM01000023">
    <property type="protein sequence ID" value="PAV04591.1"/>
    <property type="molecule type" value="Genomic_DNA"/>
</dbReference>
<evidence type="ECO:0000313" key="3">
    <source>
        <dbReference type="Proteomes" id="UP000217784"/>
    </source>
</evidence>
<comment type="caution">
    <text evidence="2">The sequence shown here is derived from an EMBL/GenBank/DDBJ whole genome shotgun (WGS) entry which is preliminary data.</text>
</comment>
<sequence>MRKEYDFSIEVVILMVFGVFMLVFGFLLFKIHTGDLPYAPDSTYGLFLVIVSFQIITMGKTPFGDFRRSWALIIIGICAAIIGMVACFVPGYLSWLVRMLVGIILFAGGIALLVQLLASKEKAKTWIKVPGILQQLTIACGIVYVITLISGLITMFPGITTDPQTALILIIYGISFFYLSWCIHKVSRVYPEEQDDLLLSKLNSDSSKSKLFAFFHETSLHLTPAILLLLGVLLALLGVLLFPVNLGLIPFSPDGQLGLLLVIIAIQMMALGSTPVGQYNRSWLLILVGIVFAALGIFSCIVPGLLTDVLRIFLGILNILGGVILLIKQFLPKLYEIKKPSSQLDEVPPIAKKLSFTQTLLNFVAIVFGLTMLLPYLIPGLIMAGILVINGILLFLLASILQKITMIGISGG</sequence>
<dbReference type="AlphaFoldDB" id="A0A2A2H577"/>
<keyword evidence="1" id="KW-0812">Transmembrane</keyword>
<feature type="transmembrane region" description="Helical" evidence="1">
    <location>
        <begin position="44"/>
        <end position="63"/>
    </location>
</feature>
<feature type="transmembrane region" description="Helical" evidence="1">
    <location>
        <begin position="70"/>
        <end position="93"/>
    </location>
</feature>
<feature type="transmembrane region" description="Helical" evidence="1">
    <location>
        <begin position="99"/>
        <end position="118"/>
    </location>
</feature>
<dbReference type="Proteomes" id="UP000217784">
    <property type="component" value="Unassembled WGS sequence"/>
</dbReference>
<feature type="transmembrane region" description="Helical" evidence="1">
    <location>
        <begin position="165"/>
        <end position="183"/>
    </location>
</feature>
<feature type="transmembrane region" description="Helical" evidence="1">
    <location>
        <begin position="384"/>
        <end position="401"/>
    </location>
</feature>